<dbReference type="EMBL" id="BMRJ01000001">
    <property type="protein sequence ID" value="GGR14439.1"/>
    <property type="molecule type" value="Genomic_DNA"/>
</dbReference>
<comment type="caution">
    <text evidence="3">The sequence shown here is derived from an EMBL/GenBank/DDBJ whole genome shotgun (WGS) entry which is preliminary data.</text>
</comment>
<keyword evidence="2" id="KW-1133">Transmembrane helix</keyword>
<feature type="region of interest" description="Disordered" evidence="1">
    <location>
        <begin position="63"/>
        <end position="102"/>
    </location>
</feature>
<evidence type="ECO:0000313" key="4">
    <source>
        <dbReference type="Proteomes" id="UP000610303"/>
    </source>
</evidence>
<gene>
    <name evidence="3" type="ORF">GCM10010196_03800</name>
</gene>
<keyword evidence="2" id="KW-0812">Transmembrane</keyword>
<proteinExistence type="predicted"/>
<keyword evidence="2" id="KW-0472">Membrane</keyword>
<evidence type="ECO:0000256" key="2">
    <source>
        <dbReference type="SAM" id="Phobius"/>
    </source>
</evidence>
<evidence type="ECO:0000256" key="1">
    <source>
        <dbReference type="SAM" id="MobiDB-lite"/>
    </source>
</evidence>
<keyword evidence="4" id="KW-1185">Reference proteome</keyword>
<dbReference type="Proteomes" id="UP000610303">
    <property type="component" value="Unassembled WGS sequence"/>
</dbReference>
<feature type="transmembrane region" description="Helical" evidence="2">
    <location>
        <begin position="41"/>
        <end position="59"/>
    </location>
</feature>
<feature type="compositionally biased region" description="Polar residues" evidence="1">
    <location>
        <begin position="77"/>
        <end position="86"/>
    </location>
</feature>
<organism evidence="3 4">
    <name type="scientific">Agromyces mediolanus</name>
    <name type="common">Corynebacterium mediolanum</name>
    <dbReference type="NCBI Taxonomy" id="41986"/>
    <lineage>
        <taxon>Bacteria</taxon>
        <taxon>Bacillati</taxon>
        <taxon>Actinomycetota</taxon>
        <taxon>Actinomycetes</taxon>
        <taxon>Micrococcales</taxon>
        <taxon>Microbacteriaceae</taxon>
        <taxon>Agromyces</taxon>
    </lineage>
</organism>
<evidence type="ECO:0000313" key="3">
    <source>
        <dbReference type="EMBL" id="GGR14439.1"/>
    </source>
</evidence>
<protein>
    <recommendedName>
        <fullName evidence="5">DUF4232 domain-containing protein</fullName>
    </recommendedName>
</protein>
<reference evidence="3" key="1">
    <citation type="journal article" date="2014" name="Int. J. Syst. Evol. Microbiol.">
        <title>Complete genome sequence of Corynebacterium casei LMG S-19264T (=DSM 44701T), isolated from a smear-ripened cheese.</title>
        <authorList>
            <consortium name="US DOE Joint Genome Institute (JGI-PGF)"/>
            <person name="Walter F."/>
            <person name="Albersmeier A."/>
            <person name="Kalinowski J."/>
            <person name="Ruckert C."/>
        </authorList>
    </citation>
    <scope>NUCLEOTIDE SEQUENCE</scope>
    <source>
        <strain evidence="3">JCM 3346</strain>
    </source>
</reference>
<reference evidence="3" key="2">
    <citation type="submission" date="2020-09" db="EMBL/GenBank/DDBJ databases">
        <authorList>
            <person name="Sun Q."/>
            <person name="Ohkuma M."/>
        </authorList>
    </citation>
    <scope>NUCLEOTIDE SEQUENCE</scope>
    <source>
        <strain evidence="3">JCM 3346</strain>
    </source>
</reference>
<name>A0A918CBL0_AGRME</name>
<evidence type="ECO:0008006" key="5">
    <source>
        <dbReference type="Google" id="ProtNLM"/>
    </source>
</evidence>
<dbReference type="AlphaFoldDB" id="A0A918CBL0"/>
<sequence length="233" mass="24468">MPRRAACLPPAPHRWTYPVAMSTNPAPNGRLSPAVYRRRRLMVLLGVVAVIVAIVLVIVRPGSSQGDEKTAPPAAKTTDSPASTAPETVLPTEETAADGAPCDPSQVLVEAVTDMGQYQAGEQPQLSVSITNTGKNVCVLNAGTAAQEFTISSGDEVYWRSSDCQSDAIDAQVSLTPGTPVSSAVPIVWDRTRSSTDTCTGAREAVPADGASYHLEVTVDGIASAETKQFLLY</sequence>
<accession>A0A918CBL0</accession>